<protein>
    <submittedName>
        <fullName evidence="2">VOC family protein</fullName>
    </submittedName>
</protein>
<comment type="caution">
    <text evidence="2">The sequence shown here is derived from an EMBL/GenBank/DDBJ whole genome shotgun (WGS) entry which is preliminary data.</text>
</comment>
<dbReference type="Proteomes" id="UP001596317">
    <property type="component" value="Unassembled WGS sequence"/>
</dbReference>
<evidence type="ECO:0000259" key="1">
    <source>
        <dbReference type="PROSITE" id="PS51819"/>
    </source>
</evidence>
<name>A0ABW1ZJU5_9DEIO</name>
<dbReference type="PANTHER" id="PTHR33993:SF14">
    <property type="entry name" value="GB|AAF24581.1"/>
    <property type="match status" value="1"/>
</dbReference>
<evidence type="ECO:0000313" key="3">
    <source>
        <dbReference type="Proteomes" id="UP001596317"/>
    </source>
</evidence>
<dbReference type="Pfam" id="PF00903">
    <property type="entry name" value="Glyoxalase"/>
    <property type="match status" value="1"/>
</dbReference>
<dbReference type="PROSITE" id="PS51819">
    <property type="entry name" value="VOC"/>
    <property type="match status" value="1"/>
</dbReference>
<dbReference type="InterPro" id="IPR037523">
    <property type="entry name" value="VOC_core"/>
</dbReference>
<feature type="domain" description="VOC" evidence="1">
    <location>
        <begin position="5"/>
        <end position="117"/>
    </location>
</feature>
<dbReference type="InterPro" id="IPR052164">
    <property type="entry name" value="Anthracycline_SecMetBiosynth"/>
</dbReference>
<dbReference type="RefSeq" id="WP_224606594.1">
    <property type="nucleotide sequence ID" value="NZ_JAIQXV010000004.1"/>
</dbReference>
<accession>A0ABW1ZJU5</accession>
<dbReference type="SUPFAM" id="SSF54593">
    <property type="entry name" value="Glyoxalase/Bleomycin resistance protein/Dihydroxybiphenyl dioxygenase"/>
    <property type="match status" value="1"/>
</dbReference>
<dbReference type="EMBL" id="JBHSWB010000001">
    <property type="protein sequence ID" value="MFC6660537.1"/>
    <property type="molecule type" value="Genomic_DNA"/>
</dbReference>
<organism evidence="2 3">
    <name type="scientific">Deinococcus multiflagellatus</name>
    <dbReference type="NCBI Taxonomy" id="1656887"/>
    <lineage>
        <taxon>Bacteria</taxon>
        <taxon>Thermotogati</taxon>
        <taxon>Deinococcota</taxon>
        <taxon>Deinococci</taxon>
        <taxon>Deinococcales</taxon>
        <taxon>Deinococcaceae</taxon>
        <taxon>Deinococcus</taxon>
    </lineage>
</organism>
<dbReference type="InterPro" id="IPR029068">
    <property type="entry name" value="Glyas_Bleomycin-R_OHBP_Dase"/>
</dbReference>
<dbReference type="Gene3D" id="3.10.180.10">
    <property type="entry name" value="2,3-Dihydroxybiphenyl 1,2-Dioxygenase, domain 1"/>
    <property type="match status" value="1"/>
</dbReference>
<dbReference type="PANTHER" id="PTHR33993">
    <property type="entry name" value="GLYOXALASE-RELATED"/>
    <property type="match status" value="1"/>
</dbReference>
<dbReference type="InterPro" id="IPR004360">
    <property type="entry name" value="Glyas_Fos-R_dOase_dom"/>
</dbReference>
<keyword evidence="3" id="KW-1185">Reference proteome</keyword>
<proteinExistence type="predicted"/>
<reference evidence="3" key="1">
    <citation type="journal article" date="2019" name="Int. J. Syst. Evol. Microbiol.">
        <title>The Global Catalogue of Microorganisms (GCM) 10K type strain sequencing project: providing services to taxonomists for standard genome sequencing and annotation.</title>
        <authorList>
            <consortium name="The Broad Institute Genomics Platform"/>
            <consortium name="The Broad Institute Genome Sequencing Center for Infectious Disease"/>
            <person name="Wu L."/>
            <person name="Ma J."/>
        </authorList>
    </citation>
    <scope>NUCLEOTIDE SEQUENCE [LARGE SCALE GENOMIC DNA]</scope>
    <source>
        <strain evidence="3">CCUG 63830</strain>
    </source>
</reference>
<evidence type="ECO:0000313" key="2">
    <source>
        <dbReference type="EMBL" id="MFC6660537.1"/>
    </source>
</evidence>
<sequence>MSPGPLCTLTLAVRDPQASRAFYQAAFGLKDAPQAAPGFVMLVAGTDLTLILQPHAASGAAPQPGGAELGFAVPDVAAACATLRALGAVVGEVQRMGWGEAADARDPDGHALTLFRADG</sequence>
<gene>
    <name evidence="2" type="ORF">ACFP90_09340</name>
</gene>